<dbReference type="GO" id="GO:0008270">
    <property type="term" value="F:zinc ion binding"/>
    <property type="evidence" value="ECO:0007669"/>
    <property type="project" value="InterPro"/>
</dbReference>
<dbReference type="STRING" id="234267.Acid_2579"/>
<proteinExistence type="inferred from homology"/>
<dbReference type="CDD" id="cd05283">
    <property type="entry name" value="CAD1"/>
    <property type="match status" value="1"/>
</dbReference>
<dbReference type="FunFam" id="3.40.50.720:FF:000022">
    <property type="entry name" value="Cinnamyl alcohol dehydrogenase"/>
    <property type="match status" value="1"/>
</dbReference>
<dbReference type="Pfam" id="PF00107">
    <property type="entry name" value="ADH_zinc_N"/>
    <property type="match status" value="1"/>
</dbReference>
<keyword evidence="5" id="KW-0521">NADP</keyword>
<gene>
    <name evidence="10" type="ordered locus">Acid_2579</name>
</gene>
<feature type="domain" description="Enoyl reductase (ER)" evidence="9">
    <location>
        <begin position="14"/>
        <end position="333"/>
    </location>
</feature>
<dbReference type="PANTHER" id="PTHR42683">
    <property type="entry name" value="ALDEHYDE REDUCTASE"/>
    <property type="match status" value="1"/>
</dbReference>
<dbReference type="KEGG" id="sus:Acid_2579"/>
<dbReference type="InterPro" id="IPR013154">
    <property type="entry name" value="ADH-like_N"/>
</dbReference>
<dbReference type="SUPFAM" id="SSF51735">
    <property type="entry name" value="NAD(P)-binding Rossmann-fold domains"/>
    <property type="match status" value="1"/>
</dbReference>
<evidence type="ECO:0000256" key="5">
    <source>
        <dbReference type="ARBA" id="ARBA00022857"/>
    </source>
</evidence>
<dbReference type="eggNOG" id="COG1064">
    <property type="taxonomic scope" value="Bacteria"/>
</dbReference>
<name>Q024K8_SOLUE</name>
<dbReference type="EC" id="1.1.1.2" evidence="7"/>
<dbReference type="SUPFAM" id="SSF50129">
    <property type="entry name" value="GroES-like"/>
    <property type="match status" value="1"/>
</dbReference>
<dbReference type="SMART" id="SM00829">
    <property type="entry name" value="PKS_ER"/>
    <property type="match status" value="1"/>
</dbReference>
<keyword evidence="3 8" id="KW-0479">Metal-binding</keyword>
<dbReference type="FunFam" id="3.90.180.10:FF:000018">
    <property type="entry name" value="NAD(P)-dependent alcohol dehydrogenase"/>
    <property type="match status" value="1"/>
</dbReference>
<comment type="similarity">
    <text evidence="2 8">Belongs to the zinc-containing alcohol dehydrogenase family.</text>
</comment>
<evidence type="ECO:0000256" key="3">
    <source>
        <dbReference type="ARBA" id="ARBA00022723"/>
    </source>
</evidence>
<protein>
    <recommendedName>
        <fullName evidence="7">alcohol dehydrogenase (NADP(+))</fullName>
        <ecNumber evidence="7">1.1.1.2</ecNumber>
    </recommendedName>
</protein>
<evidence type="ECO:0000259" key="9">
    <source>
        <dbReference type="SMART" id="SM00829"/>
    </source>
</evidence>
<dbReference type="AlphaFoldDB" id="Q024K8"/>
<evidence type="ECO:0000313" key="10">
    <source>
        <dbReference type="EMBL" id="ABJ83568.1"/>
    </source>
</evidence>
<keyword evidence="4 8" id="KW-0862">Zinc</keyword>
<evidence type="ECO:0000256" key="4">
    <source>
        <dbReference type="ARBA" id="ARBA00022833"/>
    </source>
</evidence>
<evidence type="ECO:0000256" key="7">
    <source>
        <dbReference type="ARBA" id="ARBA00024074"/>
    </source>
</evidence>
<dbReference type="HOGENOM" id="CLU_026673_20_2_0"/>
<evidence type="ECO:0000256" key="2">
    <source>
        <dbReference type="ARBA" id="ARBA00008072"/>
    </source>
</evidence>
<dbReference type="InterPro" id="IPR036291">
    <property type="entry name" value="NAD(P)-bd_dom_sf"/>
</dbReference>
<evidence type="ECO:0000256" key="6">
    <source>
        <dbReference type="ARBA" id="ARBA00023002"/>
    </source>
</evidence>
<dbReference type="InterPro" id="IPR020843">
    <property type="entry name" value="ER"/>
</dbReference>
<keyword evidence="6" id="KW-0560">Oxidoreductase</keyword>
<dbReference type="InterPro" id="IPR002328">
    <property type="entry name" value="ADH_Zn_CS"/>
</dbReference>
<dbReference type="GO" id="GO:0008106">
    <property type="term" value="F:alcohol dehydrogenase (NADP+) activity"/>
    <property type="evidence" value="ECO:0007669"/>
    <property type="project" value="UniProtKB-EC"/>
</dbReference>
<dbReference type="Pfam" id="PF08240">
    <property type="entry name" value="ADH_N"/>
    <property type="match status" value="1"/>
</dbReference>
<dbReference type="EMBL" id="CP000473">
    <property type="protein sequence ID" value="ABJ83568.1"/>
    <property type="molecule type" value="Genomic_DNA"/>
</dbReference>
<evidence type="ECO:0000256" key="1">
    <source>
        <dbReference type="ARBA" id="ARBA00001947"/>
    </source>
</evidence>
<accession>Q024K8</accession>
<comment type="cofactor">
    <cofactor evidence="1 8">
        <name>Zn(2+)</name>
        <dbReference type="ChEBI" id="CHEBI:29105"/>
    </cofactor>
</comment>
<dbReference type="InterPro" id="IPR047109">
    <property type="entry name" value="CAD-like"/>
</dbReference>
<sequence>MSEIRALAAKQAHGKLEPFSYDPGPLGDEQVEIDVQYCGICHSDVAMLNNEWQMTQYPFVPGHEAVGTVRAVGSHAKRVAPGQTVGLGWNAGSCMFCPQCMAGDHNMCRNLEQTIVGRHGAFATRVRCHWSWASPIPKSVDVAVAGPLLCGGITVFNPLVQYDVSPTHKVGVIGIGGLGHLALQFLNKWGCDVTAFTSSANKADEAKNMGAHRIVDTHSAEALGKIASSFDFILSTVTADLNWDAYLKALAPKGHLHIVGVTPDPIPVPAFTVVAAQRSVGGSPSGSPRTVDKMLDFCARHGVKPVTEQFPMSKANEALAHLEAGKARYRIVLKNDL</sequence>
<dbReference type="FunCoup" id="Q024K8">
    <property type="interactions" value="99"/>
</dbReference>
<evidence type="ECO:0000256" key="8">
    <source>
        <dbReference type="RuleBase" id="RU361277"/>
    </source>
</evidence>
<dbReference type="OrthoDB" id="9806940at2"/>
<organism evidence="10">
    <name type="scientific">Solibacter usitatus (strain Ellin6076)</name>
    <dbReference type="NCBI Taxonomy" id="234267"/>
    <lineage>
        <taxon>Bacteria</taxon>
        <taxon>Pseudomonadati</taxon>
        <taxon>Acidobacteriota</taxon>
        <taxon>Terriglobia</taxon>
        <taxon>Bryobacterales</taxon>
        <taxon>Solibacteraceae</taxon>
        <taxon>Candidatus Solibacter</taxon>
    </lineage>
</organism>
<dbReference type="Gene3D" id="3.40.50.720">
    <property type="entry name" value="NAD(P)-binding Rossmann-like Domain"/>
    <property type="match status" value="1"/>
</dbReference>
<reference evidence="10" key="1">
    <citation type="submission" date="2006-10" db="EMBL/GenBank/DDBJ databases">
        <title>Complete sequence of Solibacter usitatus Ellin6076.</title>
        <authorList>
            <consortium name="US DOE Joint Genome Institute"/>
            <person name="Copeland A."/>
            <person name="Lucas S."/>
            <person name="Lapidus A."/>
            <person name="Barry K."/>
            <person name="Detter J.C."/>
            <person name="Glavina del Rio T."/>
            <person name="Hammon N."/>
            <person name="Israni S."/>
            <person name="Dalin E."/>
            <person name="Tice H."/>
            <person name="Pitluck S."/>
            <person name="Thompson L.S."/>
            <person name="Brettin T."/>
            <person name="Bruce D."/>
            <person name="Han C."/>
            <person name="Tapia R."/>
            <person name="Gilna P."/>
            <person name="Schmutz J."/>
            <person name="Larimer F."/>
            <person name="Land M."/>
            <person name="Hauser L."/>
            <person name="Kyrpides N."/>
            <person name="Mikhailova N."/>
            <person name="Janssen P.H."/>
            <person name="Kuske C.R."/>
            <person name="Richardson P."/>
        </authorList>
    </citation>
    <scope>NUCLEOTIDE SEQUENCE</scope>
    <source>
        <strain evidence="10">Ellin6076</strain>
    </source>
</reference>
<dbReference type="InterPro" id="IPR011032">
    <property type="entry name" value="GroES-like_sf"/>
</dbReference>
<dbReference type="Gene3D" id="3.90.180.10">
    <property type="entry name" value="Medium-chain alcohol dehydrogenases, catalytic domain"/>
    <property type="match status" value="1"/>
</dbReference>
<dbReference type="PROSITE" id="PS00059">
    <property type="entry name" value="ADH_ZINC"/>
    <property type="match status" value="1"/>
</dbReference>
<dbReference type="InParanoid" id="Q024K8"/>
<dbReference type="InterPro" id="IPR013149">
    <property type="entry name" value="ADH-like_C"/>
</dbReference>